<keyword evidence="1" id="KW-0145">Chemotaxis</keyword>
<dbReference type="PROSITE" id="PS50885">
    <property type="entry name" value="HAMP"/>
    <property type="match status" value="1"/>
</dbReference>
<dbReference type="EMBL" id="JAHKRT010000001">
    <property type="protein sequence ID" value="MBU3076508.1"/>
    <property type="molecule type" value="Genomic_DNA"/>
</dbReference>
<dbReference type="Pfam" id="PF00015">
    <property type="entry name" value="MCPsignal"/>
    <property type="match status" value="1"/>
</dbReference>
<name>A0ABS6BDX4_9SPHN</name>
<dbReference type="CDD" id="cd11386">
    <property type="entry name" value="MCP_signal"/>
    <property type="match status" value="1"/>
</dbReference>
<sequence>MQGAIEASQVATARLISVTTIVIILLAGAYLLLVTRGVGRAVNKGLDAASGALKNIAGGHLDFEVHGTERQDALGDLARAAVRLREVSLAKQQADAGLHGTIDIFATNLAALANGDLRVAIDGLPAEYERLRVDFNQATRALEGAMLRVADAAESIHTGSSEISQASDDLSRRTEHQAAALEQTAAALQEITGSVRETASQVAAANQAVTAAEDDATSSGTVVREAVAAMADIERSADQIAQITQVIDGIAFQTNLLALNAGVEAARAGDAGKGFAVVASEVRALAQRSAEAAKDIKELIEQSNAQVSDGARLVAQTGEALERILSRVAVVSKLIHHISDATTREATSLAEVNVAIGEMDQTTQQNAAMVEESTAAARHLADQAGELSGLVGRFQLNGAASRPERMAAVTPTPLPVPAARASRPLPVRGNLAVAPAAEDDWSAF</sequence>
<dbReference type="PROSITE" id="PS50111">
    <property type="entry name" value="CHEMOTAXIS_TRANSDUC_2"/>
    <property type="match status" value="1"/>
</dbReference>
<evidence type="ECO:0000313" key="8">
    <source>
        <dbReference type="Proteomes" id="UP000776276"/>
    </source>
</evidence>
<gene>
    <name evidence="7" type="ORF">KOF26_01410</name>
</gene>
<comment type="similarity">
    <text evidence="2">Belongs to the methyl-accepting chemotaxis (MCP) protein family.</text>
</comment>
<dbReference type="InterPro" id="IPR003660">
    <property type="entry name" value="HAMP_dom"/>
</dbReference>
<keyword evidence="3" id="KW-0807">Transducer</keyword>
<evidence type="ECO:0000259" key="5">
    <source>
        <dbReference type="PROSITE" id="PS50111"/>
    </source>
</evidence>
<reference evidence="7 8" key="1">
    <citation type="submission" date="2021-06" db="EMBL/GenBank/DDBJ databases">
        <title>Sphingomonas sp. XMGL2, whole genome shotgun sequencing project.</title>
        <authorList>
            <person name="Zhao G."/>
            <person name="Shen L."/>
        </authorList>
    </citation>
    <scope>NUCLEOTIDE SEQUENCE [LARGE SCALE GENOMIC DNA]</scope>
    <source>
        <strain evidence="7 8">XMGL2</strain>
    </source>
</reference>
<feature type="domain" description="Methyl-accepting transducer" evidence="5">
    <location>
        <begin position="152"/>
        <end position="381"/>
    </location>
</feature>
<organism evidence="7 8">
    <name type="scientific">Sphingomonas quercus</name>
    <dbReference type="NCBI Taxonomy" id="2842451"/>
    <lineage>
        <taxon>Bacteria</taxon>
        <taxon>Pseudomonadati</taxon>
        <taxon>Pseudomonadota</taxon>
        <taxon>Alphaproteobacteria</taxon>
        <taxon>Sphingomonadales</taxon>
        <taxon>Sphingomonadaceae</taxon>
        <taxon>Sphingomonas</taxon>
    </lineage>
</organism>
<dbReference type="PANTHER" id="PTHR43531">
    <property type="entry name" value="PROTEIN ICFG"/>
    <property type="match status" value="1"/>
</dbReference>
<keyword evidence="8" id="KW-1185">Reference proteome</keyword>
<evidence type="ECO:0000256" key="3">
    <source>
        <dbReference type="PROSITE-ProRule" id="PRU00284"/>
    </source>
</evidence>
<dbReference type="Proteomes" id="UP000776276">
    <property type="component" value="Unassembled WGS sequence"/>
</dbReference>
<keyword evidence="4" id="KW-0812">Transmembrane</keyword>
<keyword evidence="4" id="KW-0472">Membrane</keyword>
<evidence type="ECO:0000256" key="1">
    <source>
        <dbReference type="ARBA" id="ARBA00022500"/>
    </source>
</evidence>
<feature type="domain" description="HAMP" evidence="6">
    <location>
        <begin position="109"/>
        <end position="147"/>
    </location>
</feature>
<keyword evidence="4" id="KW-1133">Transmembrane helix</keyword>
<evidence type="ECO:0000259" key="6">
    <source>
        <dbReference type="PROSITE" id="PS50885"/>
    </source>
</evidence>
<dbReference type="InterPro" id="IPR004089">
    <property type="entry name" value="MCPsignal_dom"/>
</dbReference>
<protein>
    <recommendedName>
        <fullName evidence="9">Methyl-accepting chemotaxis protein</fullName>
    </recommendedName>
</protein>
<evidence type="ECO:0008006" key="9">
    <source>
        <dbReference type="Google" id="ProtNLM"/>
    </source>
</evidence>
<dbReference type="PANTHER" id="PTHR43531:SF11">
    <property type="entry name" value="METHYL-ACCEPTING CHEMOTAXIS PROTEIN 3"/>
    <property type="match status" value="1"/>
</dbReference>
<evidence type="ECO:0000256" key="4">
    <source>
        <dbReference type="SAM" id="Phobius"/>
    </source>
</evidence>
<dbReference type="SMART" id="SM00283">
    <property type="entry name" value="MA"/>
    <property type="match status" value="1"/>
</dbReference>
<accession>A0ABS6BDX4</accession>
<evidence type="ECO:0000256" key="2">
    <source>
        <dbReference type="ARBA" id="ARBA00029447"/>
    </source>
</evidence>
<dbReference type="InterPro" id="IPR051310">
    <property type="entry name" value="MCP_chemotaxis"/>
</dbReference>
<evidence type="ECO:0000313" key="7">
    <source>
        <dbReference type="EMBL" id="MBU3076508.1"/>
    </source>
</evidence>
<comment type="caution">
    <text evidence="7">The sequence shown here is derived from an EMBL/GenBank/DDBJ whole genome shotgun (WGS) entry which is preliminary data.</text>
</comment>
<proteinExistence type="inferred from homology"/>
<feature type="transmembrane region" description="Helical" evidence="4">
    <location>
        <begin position="12"/>
        <end position="33"/>
    </location>
</feature>